<gene>
    <name evidence="2" type="ORF">APHMUC_1226</name>
</gene>
<evidence type="ECO:0000313" key="2">
    <source>
        <dbReference type="EMBL" id="KJV64617.1"/>
    </source>
</evidence>
<dbReference type="EMBL" id="LANV01000001">
    <property type="protein sequence ID" value="KJV64617.1"/>
    <property type="molecule type" value="Genomic_DNA"/>
</dbReference>
<dbReference type="InterPro" id="IPR042245">
    <property type="entry name" value="Tgt2/MlaC_sf"/>
</dbReference>
<proteinExistence type="predicted"/>
<sequence length="202" mass="23825">MVEMFWKCRKTFCRVVTLSLFMFVAFSNASQACEQQYRHICQFVEELKTRVRVIVLEDKAVRESLGQAVQEVLDFPRLSKFAMGQYWKDADMRQRDEFQDVYSQYIKKVYVTQLKEFAHHGMKILSVRELGEGKYAVRVRLTHPERRDDFIVLEFHIVEASTLKISDIRINNSLSISVNQRTMVNEVIQKYGIDGAISHFRQ</sequence>
<feature type="signal peptide" evidence="1">
    <location>
        <begin position="1"/>
        <end position="32"/>
    </location>
</feature>
<comment type="caution">
    <text evidence="2">The sequence shown here is derived from an EMBL/GenBank/DDBJ whole genome shotgun (WGS) entry which is preliminary data.</text>
</comment>
<keyword evidence="1" id="KW-0732">Signal</keyword>
<reference evidence="2" key="1">
    <citation type="submission" date="2015-02" db="EMBL/GenBank/DDBJ databases">
        <title>Genome Sequencing of Rickettsiales.</title>
        <authorList>
            <person name="Daugherty S.C."/>
            <person name="Su Q."/>
            <person name="Abolude K."/>
            <person name="Beier-Sexton M."/>
            <person name="Carlyon J.A."/>
            <person name="Carter R."/>
            <person name="Day N.P."/>
            <person name="Dumler S.J."/>
            <person name="Dyachenko V."/>
            <person name="Godinez A."/>
            <person name="Kurtti T.J."/>
            <person name="Lichay M."/>
            <person name="Mullins K.E."/>
            <person name="Ott S."/>
            <person name="Pappas-Brown V."/>
            <person name="Paris D.H."/>
            <person name="Patel P."/>
            <person name="Richards A.L."/>
            <person name="Sadzewicz L."/>
            <person name="Sears K."/>
            <person name="Seidman D."/>
            <person name="Sengamalay N."/>
            <person name="Stenos J."/>
            <person name="Tallon L.J."/>
            <person name="Vincent G."/>
            <person name="Fraser C.M."/>
            <person name="Munderloh U."/>
            <person name="Dunning-Hotopp J.C."/>
        </authorList>
    </citation>
    <scope>NUCLEOTIDE SEQUENCE [LARGE SCALE GENOMIC DNA]</scope>
    <source>
        <strain evidence="2">ApMUC09</strain>
    </source>
</reference>
<dbReference type="AlphaFoldDB" id="A0A0F3NAB1"/>
<accession>A0A0F3NAB1</accession>
<dbReference type="InterPro" id="IPR008869">
    <property type="entry name" value="MlaC/ttg2D"/>
</dbReference>
<dbReference type="PROSITE" id="PS51257">
    <property type="entry name" value="PROKAR_LIPOPROTEIN"/>
    <property type="match status" value="1"/>
</dbReference>
<dbReference type="Gene3D" id="3.10.450.710">
    <property type="entry name" value="Tgt2/MlaC"/>
    <property type="match status" value="1"/>
</dbReference>
<dbReference type="Proteomes" id="UP000033441">
    <property type="component" value="Unassembled WGS sequence"/>
</dbReference>
<dbReference type="PANTHER" id="PTHR36573:SF1">
    <property type="entry name" value="INTERMEMBRANE PHOSPHOLIPID TRANSPORT SYSTEM BINDING PROTEIN MLAC"/>
    <property type="match status" value="1"/>
</dbReference>
<dbReference type="PANTHER" id="PTHR36573">
    <property type="entry name" value="INTERMEMBRANE PHOSPHOLIPID TRANSPORT SYSTEM BINDING PROTEIN MLAC"/>
    <property type="match status" value="1"/>
</dbReference>
<dbReference type="PATRIC" id="fig|1359152.3.peg.1286"/>
<organism evidence="2">
    <name type="scientific">Anaplasma phagocytophilum str. ApMUC09</name>
    <dbReference type="NCBI Taxonomy" id="1359152"/>
    <lineage>
        <taxon>Bacteria</taxon>
        <taxon>Pseudomonadati</taxon>
        <taxon>Pseudomonadota</taxon>
        <taxon>Alphaproteobacteria</taxon>
        <taxon>Rickettsiales</taxon>
        <taxon>Anaplasmataceae</taxon>
        <taxon>Anaplasma</taxon>
        <taxon>phagocytophilum group</taxon>
    </lineage>
</organism>
<dbReference type="Pfam" id="PF05494">
    <property type="entry name" value="MlaC"/>
    <property type="match status" value="1"/>
</dbReference>
<name>A0A0F3NAB1_ANAPH</name>
<feature type="chain" id="PRO_5002465080" evidence="1">
    <location>
        <begin position="33"/>
        <end position="202"/>
    </location>
</feature>
<evidence type="ECO:0000256" key="1">
    <source>
        <dbReference type="SAM" id="SignalP"/>
    </source>
</evidence>
<protein>
    <submittedName>
        <fullName evidence="2">Toluene tolerance, Ttg2 family protein</fullName>
    </submittedName>
</protein>